<dbReference type="Proteomes" id="UP000076632">
    <property type="component" value="Unassembled WGS sequence"/>
</dbReference>
<organism evidence="2 3">
    <name type="scientific">Xylona heveae (strain CBS 132557 / TC161)</name>
    <dbReference type="NCBI Taxonomy" id="1328760"/>
    <lineage>
        <taxon>Eukaryota</taxon>
        <taxon>Fungi</taxon>
        <taxon>Dikarya</taxon>
        <taxon>Ascomycota</taxon>
        <taxon>Pezizomycotina</taxon>
        <taxon>Xylonomycetes</taxon>
        <taxon>Xylonales</taxon>
        <taxon>Xylonaceae</taxon>
        <taxon>Xylona</taxon>
    </lineage>
</organism>
<gene>
    <name evidence="2" type="ORF">L228DRAFT_16797</name>
</gene>
<feature type="transmembrane region" description="Helical" evidence="1">
    <location>
        <begin position="116"/>
        <end position="134"/>
    </location>
</feature>
<proteinExistence type="predicted"/>
<keyword evidence="1" id="KW-1133">Transmembrane helix</keyword>
<dbReference type="GeneID" id="28894587"/>
<dbReference type="RefSeq" id="XP_018192235.1">
    <property type="nucleotide sequence ID" value="XM_018329450.1"/>
</dbReference>
<name>A0A165JVE6_XYLHT</name>
<keyword evidence="1" id="KW-0812">Transmembrane</keyword>
<protein>
    <submittedName>
        <fullName evidence="2">Uncharacterized protein</fullName>
    </submittedName>
</protein>
<evidence type="ECO:0000313" key="2">
    <source>
        <dbReference type="EMBL" id="KZF26680.1"/>
    </source>
</evidence>
<sequence length="166" mass="19549">MDHLVRRSDQQIDDPNTQVSPCLAGSFFLPSSFHVPCFFFPGIMQFSPRLTRRSPGARSRSRSRSRGFMMLRSTRLYILNDKGPLYLRSITYYPMLLLVQSTKYTDIGDHRWRTELFVVVVFVVVSYLTYLAHYEQRSEVQSTSIEKKKKRAKKLFVWLRTRELVA</sequence>
<keyword evidence="1" id="KW-0472">Membrane</keyword>
<dbReference type="InParanoid" id="A0A165JVE6"/>
<evidence type="ECO:0000256" key="1">
    <source>
        <dbReference type="SAM" id="Phobius"/>
    </source>
</evidence>
<dbReference type="AlphaFoldDB" id="A0A165JVE6"/>
<dbReference type="EMBL" id="KV407454">
    <property type="protein sequence ID" value="KZF26680.1"/>
    <property type="molecule type" value="Genomic_DNA"/>
</dbReference>
<evidence type="ECO:0000313" key="3">
    <source>
        <dbReference type="Proteomes" id="UP000076632"/>
    </source>
</evidence>
<accession>A0A165JVE6</accession>
<keyword evidence="3" id="KW-1185">Reference proteome</keyword>
<reference evidence="2 3" key="1">
    <citation type="journal article" date="2016" name="Fungal Biol.">
        <title>The genome of Xylona heveae provides a window into fungal endophytism.</title>
        <authorList>
            <person name="Gazis R."/>
            <person name="Kuo A."/>
            <person name="Riley R."/>
            <person name="LaButti K."/>
            <person name="Lipzen A."/>
            <person name="Lin J."/>
            <person name="Amirebrahimi M."/>
            <person name="Hesse C.N."/>
            <person name="Spatafora J.W."/>
            <person name="Henrissat B."/>
            <person name="Hainaut M."/>
            <person name="Grigoriev I.V."/>
            <person name="Hibbett D.S."/>
        </authorList>
    </citation>
    <scope>NUCLEOTIDE SEQUENCE [LARGE SCALE GENOMIC DNA]</scope>
    <source>
        <strain evidence="2 3">TC161</strain>
    </source>
</reference>